<reference evidence="1" key="1">
    <citation type="submission" date="2023-03" db="EMBL/GenBank/DDBJ databases">
        <authorList>
            <person name="Steffen K."/>
            <person name="Cardenas P."/>
        </authorList>
    </citation>
    <scope>NUCLEOTIDE SEQUENCE</scope>
</reference>
<dbReference type="AlphaFoldDB" id="A0AA35RP32"/>
<evidence type="ECO:0000313" key="2">
    <source>
        <dbReference type="Proteomes" id="UP001174909"/>
    </source>
</evidence>
<dbReference type="EMBL" id="CASHTH010001424">
    <property type="protein sequence ID" value="CAI8015140.1"/>
    <property type="molecule type" value="Genomic_DNA"/>
</dbReference>
<sequence>MLVNQVAQLFHPSACWCEAVHPVRHIERVQDAVKYKSAEFLDGTDVRTLLAPDFLTHAVVAERTLQYDIKREKAHSWEHRKRFATACLFCPLVDQRLHAFVVDQNVRFQDAEVETRRKESPVSSPLISLGKQEPIAEPGSKDPVNHLRFRCLEYLPRGLGMVDVDDQFERSKPRPSHLVTLGRDVVAKLKDEFLMWEVLG</sequence>
<comment type="caution">
    <text evidence="1">The sequence shown here is derived from an EMBL/GenBank/DDBJ whole genome shotgun (WGS) entry which is preliminary data.</text>
</comment>
<accession>A0AA35RP32</accession>
<protein>
    <submittedName>
        <fullName evidence="1">Uncharacterized protein</fullName>
    </submittedName>
</protein>
<keyword evidence="2" id="KW-1185">Reference proteome</keyword>
<evidence type="ECO:0000313" key="1">
    <source>
        <dbReference type="EMBL" id="CAI8015140.1"/>
    </source>
</evidence>
<proteinExistence type="predicted"/>
<dbReference type="Proteomes" id="UP001174909">
    <property type="component" value="Unassembled WGS sequence"/>
</dbReference>
<name>A0AA35RP32_GEOBA</name>
<gene>
    <name evidence="1" type="ORF">GBAR_LOCUS9426</name>
</gene>
<organism evidence="1 2">
    <name type="scientific">Geodia barretti</name>
    <name type="common">Barrett's horny sponge</name>
    <dbReference type="NCBI Taxonomy" id="519541"/>
    <lineage>
        <taxon>Eukaryota</taxon>
        <taxon>Metazoa</taxon>
        <taxon>Porifera</taxon>
        <taxon>Demospongiae</taxon>
        <taxon>Heteroscleromorpha</taxon>
        <taxon>Tetractinellida</taxon>
        <taxon>Astrophorina</taxon>
        <taxon>Geodiidae</taxon>
        <taxon>Geodia</taxon>
    </lineage>
</organism>